<dbReference type="InterPro" id="IPR001932">
    <property type="entry name" value="PPM-type_phosphatase-like_dom"/>
</dbReference>
<evidence type="ECO:0000259" key="1">
    <source>
        <dbReference type="PROSITE" id="PS51746"/>
    </source>
</evidence>
<dbReference type="Gene3D" id="1.10.510.10">
    <property type="entry name" value="Transferase(Phosphotransferase) domain 1"/>
    <property type="match status" value="1"/>
</dbReference>
<dbReference type="PROSITE" id="PS51746">
    <property type="entry name" value="PPM_2"/>
    <property type="match status" value="1"/>
</dbReference>
<sequence length="617" mass="68587">MSPEVLEEKIYPIEDDSARFKYGDTFFVNNSELKLGAYLFSGWRFVYNSSGEGLLYYEGNRELLENFPKSSMLPEVLYYSENEVVIADIGKLRYKQYKFVKPSKKEDINKIVGYLSDIAKLIKNFKENNLSVLYINPDSINIDATNTDTTDTDATDLMYNRSSKIKLKIFPDVCEINKEMYSSKDMVAPEVLRRRKATGKEGVYVLGLLCVKFLLGKNLHPYDDISVLNCISDVDIPGFPQFLSKTLAYSNERFTIEEAIDYLKNIAEEMKMPVKFDIGMSSTVGLNIDRLIDEDSCGFVIENTLNSGGKVLSIRACLADGMGGMAAGEVASKAAVNAFLKTGTDLSAGFDTAADDINSLALNMAWQANKNVFDFLEGKDGGCTFIGVVIKNENFALVHAGDSRAYLWTGSKPNPELIRLTNDHSYVALMVSSGNMTEEEAKNSPDRNKIVKSLGAVRNRQEGYIDDLQKTIGKKTEVLKNNDILILVCDGIWSEIGEDGIISILNRCKTTVNNNLNNKLSNNSNNNLNDKLSNNSNNNLSNKLNINSSNKLNNNFENLENNLEYKKINNINSNDYIDTNDDIDIIDAQYIADLLVGSAVKNGASDNASALIIKRTA</sequence>
<dbReference type="SUPFAM" id="SSF56112">
    <property type="entry name" value="Protein kinase-like (PK-like)"/>
    <property type="match status" value="1"/>
</dbReference>
<protein>
    <submittedName>
        <fullName evidence="2">Serine/threonine-protein phosphatase</fullName>
    </submittedName>
</protein>
<organism evidence="2 3">
    <name type="scientific">Acididesulfobacter guangdongensis</name>
    <dbReference type="NCBI Taxonomy" id="2597225"/>
    <lineage>
        <taxon>Bacteria</taxon>
        <taxon>Deltaproteobacteria</taxon>
        <taxon>Candidatus Acidulodesulfobacterales</taxon>
        <taxon>Candidatus Acididesulfobacter</taxon>
    </lineage>
</organism>
<dbReference type="Proteomes" id="UP000316562">
    <property type="component" value="Unassembled WGS sequence"/>
</dbReference>
<dbReference type="InterPro" id="IPR053019">
    <property type="entry name" value="GATA_zinc_finger"/>
</dbReference>
<dbReference type="EMBL" id="SGBC01000003">
    <property type="protein sequence ID" value="RZD15951.1"/>
    <property type="molecule type" value="Genomic_DNA"/>
</dbReference>
<dbReference type="SMART" id="SM00331">
    <property type="entry name" value="PP2C_SIG"/>
    <property type="match status" value="1"/>
</dbReference>
<dbReference type="InterPro" id="IPR036457">
    <property type="entry name" value="PPM-type-like_dom_sf"/>
</dbReference>
<reference evidence="2 3" key="1">
    <citation type="journal article" date="2019" name="ISME J.">
        <title>Insights into ecological role of a new deltaproteobacterial order Candidatus Acidulodesulfobacterales by metagenomics and metatranscriptomics.</title>
        <authorList>
            <person name="Tan S."/>
            <person name="Liu J."/>
            <person name="Fang Y."/>
            <person name="Hedlund B.P."/>
            <person name="Lian Z.H."/>
            <person name="Huang L.Y."/>
            <person name="Li J.T."/>
            <person name="Huang L.N."/>
            <person name="Li W.J."/>
            <person name="Jiang H.C."/>
            <person name="Dong H.L."/>
            <person name="Shu W.S."/>
        </authorList>
    </citation>
    <scope>NUCLEOTIDE SEQUENCE [LARGE SCALE GENOMIC DNA]</scope>
    <source>
        <strain evidence="2">AP2</strain>
    </source>
</reference>
<evidence type="ECO:0000313" key="3">
    <source>
        <dbReference type="Proteomes" id="UP000316562"/>
    </source>
</evidence>
<dbReference type="Pfam" id="PF13672">
    <property type="entry name" value="PP2C_2"/>
    <property type="match status" value="1"/>
</dbReference>
<name>A0A519BFB0_ACIG2</name>
<dbReference type="PANTHER" id="PTHR23353">
    <property type="entry name" value="RAB-GAP/TBC-RELATED"/>
    <property type="match status" value="1"/>
</dbReference>
<dbReference type="SUPFAM" id="SSF81606">
    <property type="entry name" value="PP2C-like"/>
    <property type="match status" value="1"/>
</dbReference>
<dbReference type="InterPro" id="IPR011009">
    <property type="entry name" value="Kinase-like_dom_sf"/>
</dbReference>
<gene>
    <name evidence="2" type="ORF">EVJ46_07070</name>
</gene>
<feature type="domain" description="PPM-type phosphatase" evidence="1">
    <location>
        <begin position="277"/>
        <end position="615"/>
    </location>
</feature>
<evidence type="ECO:0000313" key="2">
    <source>
        <dbReference type="EMBL" id="RZD15951.1"/>
    </source>
</evidence>
<dbReference type="SMART" id="SM00332">
    <property type="entry name" value="PP2Cc"/>
    <property type="match status" value="1"/>
</dbReference>
<dbReference type="AlphaFoldDB" id="A0A519BFB0"/>
<accession>A0A519BFB0</accession>
<dbReference type="CDD" id="cd00143">
    <property type="entry name" value="PP2Cc"/>
    <property type="match status" value="1"/>
</dbReference>
<comment type="caution">
    <text evidence="2">The sequence shown here is derived from an EMBL/GenBank/DDBJ whole genome shotgun (WGS) entry which is preliminary data.</text>
</comment>
<dbReference type="Gene3D" id="3.60.40.10">
    <property type="entry name" value="PPM-type phosphatase domain"/>
    <property type="match status" value="1"/>
</dbReference>
<proteinExistence type="predicted"/>